<feature type="transmembrane region" description="Helical" evidence="1">
    <location>
        <begin position="61"/>
        <end position="79"/>
    </location>
</feature>
<evidence type="ECO:0000313" key="3">
    <source>
        <dbReference type="Proteomes" id="UP000614469"/>
    </source>
</evidence>
<keyword evidence="1" id="KW-0812">Transmembrane</keyword>
<feature type="transmembrane region" description="Helical" evidence="1">
    <location>
        <begin position="166"/>
        <end position="186"/>
    </location>
</feature>
<dbReference type="EMBL" id="JACNJN010000092">
    <property type="protein sequence ID" value="MBC8335132.1"/>
    <property type="molecule type" value="Genomic_DNA"/>
</dbReference>
<feature type="transmembrane region" description="Helical" evidence="1">
    <location>
        <begin position="132"/>
        <end position="154"/>
    </location>
</feature>
<protein>
    <submittedName>
        <fullName evidence="2">Uncharacterized protein</fullName>
    </submittedName>
</protein>
<organism evidence="2 3">
    <name type="scientific">Candidatus Desulfolinea nitratireducens</name>
    <dbReference type="NCBI Taxonomy" id="2841698"/>
    <lineage>
        <taxon>Bacteria</taxon>
        <taxon>Bacillati</taxon>
        <taxon>Chloroflexota</taxon>
        <taxon>Anaerolineae</taxon>
        <taxon>Anaerolineales</taxon>
        <taxon>Anaerolineales incertae sedis</taxon>
        <taxon>Candidatus Desulfolinea</taxon>
    </lineage>
</organism>
<comment type="caution">
    <text evidence="2">The sequence shown here is derived from an EMBL/GenBank/DDBJ whole genome shotgun (WGS) entry which is preliminary data.</text>
</comment>
<proteinExistence type="predicted"/>
<sequence>MSDKKKFEVEEIVAEEYQYIAQTAFQANEDRARVTTFYLVSVGSLFGAFLGTTPTTEKTTLWFFAGLFLFLSYFGILTLRQLIQLRISWFESARAMNQIKEFLIKQNKDLGKAFRWQSKTLPDPYKPKSISYFLAQQVAMLGAVTFGAMIFYATLAINKNFQNDPLLLFGAGIGGIFFLIFQMMLYRKELSASKEE</sequence>
<evidence type="ECO:0000256" key="1">
    <source>
        <dbReference type="SAM" id="Phobius"/>
    </source>
</evidence>
<keyword evidence="1" id="KW-1133">Transmembrane helix</keyword>
<keyword evidence="1" id="KW-0472">Membrane</keyword>
<dbReference type="AlphaFoldDB" id="A0A8J6NJT9"/>
<dbReference type="Proteomes" id="UP000614469">
    <property type="component" value="Unassembled WGS sequence"/>
</dbReference>
<name>A0A8J6NJT9_9CHLR</name>
<feature type="transmembrane region" description="Helical" evidence="1">
    <location>
        <begin position="36"/>
        <end position="55"/>
    </location>
</feature>
<gene>
    <name evidence="2" type="ORF">H8E29_07710</name>
</gene>
<evidence type="ECO:0000313" key="2">
    <source>
        <dbReference type="EMBL" id="MBC8335132.1"/>
    </source>
</evidence>
<reference evidence="2 3" key="1">
    <citation type="submission" date="2020-08" db="EMBL/GenBank/DDBJ databases">
        <title>Bridging the membrane lipid divide: bacteria of the FCB group superphylum have the potential to synthesize archaeal ether lipids.</title>
        <authorList>
            <person name="Villanueva L."/>
            <person name="Von Meijenfeldt F.A.B."/>
            <person name="Westbye A.B."/>
            <person name="Yadav S."/>
            <person name="Hopmans E.C."/>
            <person name="Dutilh B.E."/>
            <person name="Sinninghe Damste J.S."/>
        </authorList>
    </citation>
    <scope>NUCLEOTIDE SEQUENCE [LARGE SCALE GENOMIC DNA]</scope>
    <source>
        <strain evidence="2">NIOZ-UU36</strain>
    </source>
</reference>
<accession>A0A8J6NJT9</accession>